<comment type="caution">
    <text evidence="1">The sequence shown here is derived from an EMBL/GenBank/DDBJ whole genome shotgun (WGS) entry which is preliminary data.</text>
</comment>
<evidence type="ECO:0000313" key="1">
    <source>
        <dbReference type="EMBL" id="CAH9093391.1"/>
    </source>
</evidence>
<reference evidence="1" key="1">
    <citation type="submission" date="2022-07" db="EMBL/GenBank/DDBJ databases">
        <authorList>
            <person name="Macas J."/>
            <person name="Novak P."/>
            <person name="Neumann P."/>
        </authorList>
    </citation>
    <scope>NUCLEOTIDE SEQUENCE</scope>
</reference>
<protein>
    <submittedName>
        <fullName evidence="1">Uncharacterized protein</fullName>
    </submittedName>
</protein>
<dbReference type="EMBL" id="CAMAPE010000030">
    <property type="protein sequence ID" value="CAH9093391.1"/>
    <property type="molecule type" value="Genomic_DNA"/>
</dbReference>
<proteinExistence type="predicted"/>
<dbReference type="Proteomes" id="UP001152484">
    <property type="component" value="Unassembled WGS sequence"/>
</dbReference>
<organism evidence="1 2">
    <name type="scientific">Cuscuta europaea</name>
    <name type="common">European dodder</name>
    <dbReference type="NCBI Taxonomy" id="41803"/>
    <lineage>
        <taxon>Eukaryota</taxon>
        <taxon>Viridiplantae</taxon>
        <taxon>Streptophyta</taxon>
        <taxon>Embryophyta</taxon>
        <taxon>Tracheophyta</taxon>
        <taxon>Spermatophyta</taxon>
        <taxon>Magnoliopsida</taxon>
        <taxon>eudicotyledons</taxon>
        <taxon>Gunneridae</taxon>
        <taxon>Pentapetalae</taxon>
        <taxon>asterids</taxon>
        <taxon>lamiids</taxon>
        <taxon>Solanales</taxon>
        <taxon>Convolvulaceae</taxon>
        <taxon>Cuscuteae</taxon>
        <taxon>Cuscuta</taxon>
        <taxon>Cuscuta subgen. Cuscuta</taxon>
    </lineage>
</organism>
<sequence>MSKLLNYTIFQLLFNWLSTSTKIPDYHFLGMGVAGSGSFPFRRVAWRSRPAANIHLRSAALHASALLGLVDPLQCCRSIDIVLLLLLCFVSHVLLETIMNSF</sequence>
<name>A0A9P0ZAQ3_CUSEU</name>
<gene>
    <name evidence="1" type="ORF">CEURO_LOCUS12334</name>
</gene>
<dbReference type="AlphaFoldDB" id="A0A9P0ZAQ3"/>
<keyword evidence="2" id="KW-1185">Reference proteome</keyword>
<evidence type="ECO:0000313" key="2">
    <source>
        <dbReference type="Proteomes" id="UP001152484"/>
    </source>
</evidence>
<accession>A0A9P0ZAQ3</accession>